<evidence type="ECO:0000256" key="4">
    <source>
        <dbReference type="ARBA" id="ARBA00022741"/>
    </source>
</evidence>
<feature type="compositionally biased region" description="Basic and acidic residues" evidence="8">
    <location>
        <begin position="501"/>
        <end position="514"/>
    </location>
</feature>
<feature type="compositionally biased region" description="Pro residues" evidence="8">
    <location>
        <begin position="310"/>
        <end position="319"/>
    </location>
</feature>
<dbReference type="HOGENOM" id="CLU_000288_63_44_11"/>
<feature type="region of interest" description="Disordered" evidence="8">
    <location>
        <begin position="358"/>
        <end position="378"/>
    </location>
</feature>
<sequence length="541" mass="56485">MTAVGDLLAGRYRVQHRVGSGAMGTVWQAVDERLGRQVAVKELLLQPGLDPAAAAQARERAQREGRIAARLHHPNAVTVHDVVEHAGLPVLVMEYFPARSLADVLGTNGPLSPRDAAAIGAQVAAALAAAHDAGIVHRDVKPANVLLGGDGTAKLVDFGIAHAGGDVTVTQTGVVAGTPAYLAPEVARGRPATPASDVFSLGSLLFAAVEGTPPFGESEENTLGVLYRVAGGNPAPARRAGPLTPVLQRILVADPAARPSAAVVRDQLRAVAEGRVPAPAPAPEELTQPLRAVPAHAPRSGTRLDLHPFDTPPPPPAPVAAPVASPPRSRRKALLVAAGGGLAVVATGITIAVASSGGETTAATPAPGPTTTVSSPQPLSSAELVGVVGDYYGHLPQDPHAAYALLGPVLRAQGEQQFAETWEKVTKVTVISPPRVNGTDTVHVGVQLALRSGATVTEYHQHGLGRHEGAVVILTDTVLHAETTTPPPPPDDKKDHKGPKGPKEREKEKKEHEKEKKKREKEKEKERKKHEKEKKHPGEDH</sequence>
<dbReference type="EMBL" id="CM001484">
    <property type="protein sequence ID" value="EIE98444.1"/>
    <property type="molecule type" value="Genomic_DNA"/>
</dbReference>
<dbReference type="InterPro" id="IPR000719">
    <property type="entry name" value="Prot_kinase_dom"/>
</dbReference>
<dbReference type="SMART" id="SM00220">
    <property type="entry name" value="S_TKc"/>
    <property type="match status" value="1"/>
</dbReference>
<evidence type="ECO:0000256" key="5">
    <source>
        <dbReference type="ARBA" id="ARBA00022777"/>
    </source>
</evidence>
<dbReference type="CDD" id="cd14014">
    <property type="entry name" value="STKc_PknB_like"/>
    <property type="match status" value="1"/>
</dbReference>
<keyword evidence="3" id="KW-0808">Transferase</keyword>
<feature type="domain" description="Protein kinase" evidence="9">
    <location>
        <begin position="12"/>
        <end position="271"/>
    </location>
</feature>
<keyword evidence="6 7" id="KW-0067">ATP-binding</keyword>
<keyword evidence="4 7" id="KW-0547">Nucleotide-binding</keyword>
<evidence type="ECO:0000256" key="8">
    <source>
        <dbReference type="SAM" id="MobiDB-lite"/>
    </source>
</evidence>
<dbReference type="AlphaFoldDB" id="I1D0H0"/>
<keyword evidence="5 10" id="KW-0418">Kinase</keyword>
<feature type="region of interest" description="Disordered" evidence="8">
    <location>
        <begin position="481"/>
        <end position="541"/>
    </location>
</feature>
<dbReference type="RefSeq" id="WP_005463129.1">
    <property type="nucleotide sequence ID" value="NZ_CM001484.1"/>
</dbReference>
<evidence type="ECO:0000313" key="11">
    <source>
        <dbReference type="Proteomes" id="UP000005087"/>
    </source>
</evidence>
<feature type="binding site" evidence="7">
    <location>
        <position position="41"/>
    </location>
    <ligand>
        <name>ATP</name>
        <dbReference type="ChEBI" id="CHEBI:30616"/>
    </ligand>
</feature>
<reference evidence="10 11" key="1">
    <citation type="submission" date="2011-09" db="EMBL/GenBank/DDBJ databases">
        <authorList>
            <consortium name="US DOE Joint Genome Institute (JGI-PGF)"/>
            <person name="Lucas S."/>
            <person name="Han J."/>
            <person name="Lapidus A."/>
            <person name="Cheng J.-F."/>
            <person name="Goodwin L."/>
            <person name="Pitluck S."/>
            <person name="Peters L."/>
            <person name="Land M.L."/>
            <person name="Hauser L."/>
            <person name="Brambilla E."/>
            <person name="Klenk H.-P."/>
            <person name="Woyke T.J."/>
        </authorList>
    </citation>
    <scope>NUCLEOTIDE SEQUENCE [LARGE SCALE GENOMIC DNA]</scope>
    <source>
        <strain evidence="10 11">K62</strain>
    </source>
</reference>
<dbReference type="PROSITE" id="PS00108">
    <property type="entry name" value="PROTEIN_KINASE_ST"/>
    <property type="match status" value="1"/>
</dbReference>
<keyword evidence="11" id="KW-1185">Reference proteome</keyword>
<protein>
    <recommendedName>
        <fullName evidence="1">non-specific serine/threonine protein kinase</fullName>
        <ecNumber evidence="1">2.7.11.1</ecNumber>
    </recommendedName>
</protein>
<organism evidence="10 11">
    <name type="scientific">Saccharomonospora glauca K62</name>
    <dbReference type="NCBI Taxonomy" id="928724"/>
    <lineage>
        <taxon>Bacteria</taxon>
        <taxon>Bacillati</taxon>
        <taxon>Actinomycetota</taxon>
        <taxon>Actinomycetes</taxon>
        <taxon>Pseudonocardiales</taxon>
        <taxon>Pseudonocardiaceae</taxon>
        <taxon>Saccharomonospora</taxon>
    </lineage>
</organism>
<dbReference type="InterPro" id="IPR008271">
    <property type="entry name" value="Ser/Thr_kinase_AS"/>
</dbReference>
<reference evidence="11" key="2">
    <citation type="submission" date="2012-01" db="EMBL/GenBank/DDBJ databases">
        <title>Noncontiguous Finished sequence of chromosome of Saccharomonospora glauca K62.</title>
        <authorList>
            <consortium name="US DOE Joint Genome Institute"/>
            <person name="Lucas S."/>
            <person name="Han J."/>
            <person name="Lapidus A."/>
            <person name="Cheng J.-F."/>
            <person name="Goodwin L."/>
            <person name="Pitluck S."/>
            <person name="Peters L."/>
            <person name="Mikhailova N."/>
            <person name="Held B."/>
            <person name="Detter J.C."/>
            <person name="Han C."/>
            <person name="Tapia R."/>
            <person name="Land M."/>
            <person name="Hauser L."/>
            <person name="Kyrpides N."/>
            <person name="Ivanova N."/>
            <person name="Pagani I."/>
            <person name="Brambilla E.-M."/>
            <person name="Klenk H.-P."/>
            <person name="Woyke T."/>
        </authorList>
    </citation>
    <scope>NUCLEOTIDE SEQUENCE [LARGE SCALE GENOMIC DNA]</scope>
    <source>
        <strain evidence="11">K62</strain>
    </source>
</reference>
<dbReference type="Gene3D" id="3.30.200.20">
    <property type="entry name" value="Phosphorylase Kinase, domain 1"/>
    <property type="match status" value="1"/>
</dbReference>
<dbReference type="InterPro" id="IPR017441">
    <property type="entry name" value="Protein_kinase_ATP_BS"/>
</dbReference>
<dbReference type="GO" id="GO:0005524">
    <property type="term" value="F:ATP binding"/>
    <property type="evidence" value="ECO:0007669"/>
    <property type="project" value="UniProtKB-UniRule"/>
</dbReference>
<dbReference type="Gene3D" id="1.10.510.10">
    <property type="entry name" value="Transferase(Phosphotransferase) domain 1"/>
    <property type="match status" value="1"/>
</dbReference>
<dbReference type="PROSITE" id="PS00107">
    <property type="entry name" value="PROTEIN_KINASE_ATP"/>
    <property type="match status" value="1"/>
</dbReference>
<dbReference type="EC" id="2.7.11.1" evidence="1"/>
<dbReference type="Proteomes" id="UP000005087">
    <property type="component" value="Chromosome"/>
</dbReference>
<accession>I1D0H0</accession>
<dbReference type="SUPFAM" id="SSF56112">
    <property type="entry name" value="Protein kinase-like (PK-like)"/>
    <property type="match status" value="1"/>
</dbReference>
<dbReference type="PANTHER" id="PTHR43289:SF6">
    <property type="entry name" value="SERINE_THREONINE-PROTEIN KINASE NEKL-3"/>
    <property type="match status" value="1"/>
</dbReference>
<dbReference type="InterPro" id="IPR011009">
    <property type="entry name" value="Kinase-like_dom_sf"/>
</dbReference>
<feature type="compositionally biased region" description="Basic residues" evidence="8">
    <location>
        <begin position="515"/>
        <end position="533"/>
    </location>
</feature>
<dbReference type="STRING" id="928724.SacglDRAFT_01523"/>
<dbReference type="Pfam" id="PF00069">
    <property type="entry name" value="Pkinase"/>
    <property type="match status" value="1"/>
</dbReference>
<proteinExistence type="predicted"/>
<evidence type="ECO:0000256" key="6">
    <source>
        <dbReference type="ARBA" id="ARBA00022840"/>
    </source>
</evidence>
<evidence type="ECO:0000256" key="1">
    <source>
        <dbReference type="ARBA" id="ARBA00012513"/>
    </source>
</evidence>
<dbReference type="PROSITE" id="PS50011">
    <property type="entry name" value="PROTEIN_KINASE_DOM"/>
    <property type="match status" value="1"/>
</dbReference>
<dbReference type="GO" id="GO:0004674">
    <property type="term" value="F:protein serine/threonine kinase activity"/>
    <property type="evidence" value="ECO:0007669"/>
    <property type="project" value="UniProtKB-KW"/>
</dbReference>
<gene>
    <name evidence="10" type="ORF">SacglDRAFT_01523</name>
</gene>
<evidence type="ECO:0000256" key="2">
    <source>
        <dbReference type="ARBA" id="ARBA00022527"/>
    </source>
</evidence>
<name>I1D0H0_9PSEU</name>
<evidence type="ECO:0000256" key="3">
    <source>
        <dbReference type="ARBA" id="ARBA00022679"/>
    </source>
</evidence>
<feature type="compositionally biased region" description="Low complexity" evidence="8">
    <location>
        <begin position="358"/>
        <end position="376"/>
    </location>
</feature>
<evidence type="ECO:0000256" key="7">
    <source>
        <dbReference type="PROSITE-ProRule" id="PRU10141"/>
    </source>
</evidence>
<evidence type="ECO:0000313" key="10">
    <source>
        <dbReference type="EMBL" id="EIE98444.1"/>
    </source>
</evidence>
<keyword evidence="2" id="KW-0723">Serine/threonine-protein kinase</keyword>
<dbReference type="PANTHER" id="PTHR43289">
    <property type="entry name" value="MITOGEN-ACTIVATED PROTEIN KINASE KINASE KINASE 20-RELATED"/>
    <property type="match status" value="1"/>
</dbReference>
<feature type="region of interest" description="Disordered" evidence="8">
    <location>
        <begin position="298"/>
        <end position="325"/>
    </location>
</feature>
<dbReference type="eggNOG" id="COG0515">
    <property type="taxonomic scope" value="Bacteria"/>
</dbReference>
<evidence type="ECO:0000259" key="9">
    <source>
        <dbReference type="PROSITE" id="PS50011"/>
    </source>
</evidence>